<keyword evidence="5 6" id="KW-0482">Metalloprotease</keyword>
<dbReference type="PANTHER" id="PTHR22726:SF24">
    <property type="entry name" value="M48 FAMILY METALLOPEPTIDASE"/>
    <property type="match status" value="1"/>
</dbReference>
<dbReference type="AlphaFoldDB" id="A0A937W102"/>
<comment type="similarity">
    <text evidence="6">Belongs to the peptidase M48 family.</text>
</comment>
<dbReference type="EMBL" id="VGLS01000127">
    <property type="protein sequence ID" value="MBM3223327.1"/>
    <property type="molecule type" value="Genomic_DNA"/>
</dbReference>
<comment type="caution">
    <text evidence="8">The sequence shown here is derived from an EMBL/GenBank/DDBJ whole genome shotgun (WGS) entry which is preliminary data.</text>
</comment>
<dbReference type="Gene3D" id="3.30.2010.10">
    <property type="entry name" value="Metalloproteases ('zincins'), catalytic domain"/>
    <property type="match status" value="1"/>
</dbReference>
<organism evidence="8 9">
    <name type="scientific">Tectimicrobiota bacterium</name>
    <dbReference type="NCBI Taxonomy" id="2528274"/>
    <lineage>
        <taxon>Bacteria</taxon>
        <taxon>Pseudomonadati</taxon>
        <taxon>Nitrospinota/Tectimicrobiota group</taxon>
        <taxon>Candidatus Tectimicrobiota</taxon>
    </lineage>
</organism>
<dbReference type="GO" id="GO:0016020">
    <property type="term" value="C:membrane"/>
    <property type="evidence" value="ECO:0007669"/>
    <property type="project" value="TreeGrafter"/>
</dbReference>
<accession>A0A937W102</accession>
<evidence type="ECO:0000256" key="5">
    <source>
        <dbReference type="ARBA" id="ARBA00023049"/>
    </source>
</evidence>
<keyword evidence="1 6" id="KW-0645">Protease</keyword>
<gene>
    <name evidence="8" type="ORF">FJZ47_05955</name>
</gene>
<comment type="cofactor">
    <cofactor evidence="6">
        <name>Zn(2+)</name>
        <dbReference type="ChEBI" id="CHEBI:29105"/>
    </cofactor>
    <text evidence="6">Binds 1 zinc ion per subunit.</text>
</comment>
<protein>
    <submittedName>
        <fullName evidence="8">M48 family metallopeptidase</fullName>
    </submittedName>
</protein>
<reference evidence="8" key="1">
    <citation type="submission" date="2019-03" db="EMBL/GenBank/DDBJ databases">
        <title>Lake Tanganyika Metagenome-Assembled Genomes (MAGs).</title>
        <authorList>
            <person name="Tran P."/>
        </authorList>
    </citation>
    <scope>NUCLEOTIDE SEQUENCE</scope>
    <source>
        <strain evidence="8">K_DeepCast_65m_m2_066</strain>
    </source>
</reference>
<proteinExistence type="inferred from homology"/>
<evidence type="ECO:0000256" key="2">
    <source>
        <dbReference type="ARBA" id="ARBA00022723"/>
    </source>
</evidence>
<evidence type="ECO:0000256" key="3">
    <source>
        <dbReference type="ARBA" id="ARBA00022801"/>
    </source>
</evidence>
<dbReference type="CDD" id="cd07331">
    <property type="entry name" value="M48C_Oma1_like"/>
    <property type="match status" value="1"/>
</dbReference>
<dbReference type="GO" id="GO:0046872">
    <property type="term" value="F:metal ion binding"/>
    <property type="evidence" value="ECO:0007669"/>
    <property type="project" value="UniProtKB-KW"/>
</dbReference>
<dbReference type="Pfam" id="PF01435">
    <property type="entry name" value="Peptidase_M48"/>
    <property type="match status" value="1"/>
</dbReference>
<evidence type="ECO:0000256" key="4">
    <source>
        <dbReference type="ARBA" id="ARBA00022833"/>
    </source>
</evidence>
<dbReference type="Proteomes" id="UP000712673">
    <property type="component" value="Unassembled WGS sequence"/>
</dbReference>
<sequence>MGYACQTVPVTGRQQLILLSESEESQMGLSAYQQVLREERLSHDPRYNELVQRVGQRIAAVANRPDYAWEFRVIDKNIANAFALPGGKVAVYTGLFPYTRTEAGLAAVLAHEVAHALARHGGERVSQNMLAQIGMSALQIGLRNGDPLVLQGIALAYGLGVELPFNRSQESEADHIGLILMAQAGYDPHEAIGLWQRMEAGKRGAGPPEFLSTHPSGATRIQQLRQWLPEALQYYKGPGRS</sequence>
<name>A0A937W102_UNCTE</name>
<evidence type="ECO:0000259" key="7">
    <source>
        <dbReference type="Pfam" id="PF01435"/>
    </source>
</evidence>
<dbReference type="InterPro" id="IPR051156">
    <property type="entry name" value="Mito/Outer_Membr_Metalloprot"/>
</dbReference>
<evidence type="ECO:0000313" key="8">
    <source>
        <dbReference type="EMBL" id="MBM3223327.1"/>
    </source>
</evidence>
<dbReference type="InterPro" id="IPR001915">
    <property type="entry name" value="Peptidase_M48"/>
</dbReference>
<dbReference type="GO" id="GO:0004222">
    <property type="term" value="F:metalloendopeptidase activity"/>
    <property type="evidence" value="ECO:0007669"/>
    <property type="project" value="InterPro"/>
</dbReference>
<evidence type="ECO:0000256" key="1">
    <source>
        <dbReference type="ARBA" id="ARBA00022670"/>
    </source>
</evidence>
<dbReference type="PANTHER" id="PTHR22726">
    <property type="entry name" value="METALLOENDOPEPTIDASE OMA1"/>
    <property type="match status" value="1"/>
</dbReference>
<feature type="domain" description="Peptidase M48" evidence="7">
    <location>
        <begin position="48"/>
        <end position="227"/>
    </location>
</feature>
<dbReference type="GO" id="GO:0051603">
    <property type="term" value="P:proteolysis involved in protein catabolic process"/>
    <property type="evidence" value="ECO:0007669"/>
    <property type="project" value="TreeGrafter"/>
</dbReference>
<evidence type="ECO:0000313" key="9">
    <source>
        <dbReference type="Proteomes" id="UP000712673"/>
    </source>
</evidence>
<evidence type="ECO:0000256" key="6">
    <source>
        <dbReference type="RuleBase" id="RU003983"/>
    </source>
</evidence>
<keyword evidence="3 6" id="KW-0378">Hydrolase</keyword>
<keyword evidence="2" id="KW-0479">Metal-binding</keyword>
<keyword evidence="4 6" id="KW-0862">Zinc</keyword>